<evidence type="ECO:0000313" key="1">
    <source>
        <dbReference type="EMBL" id="TDL18152.1"/>
    </source>
</evidence>
<evidence type="ECO:0008006" key="3">
    <source>
        <dbReference type="Google" id="ProtNLM"/>
    </source>
</evidence>
<dbReference type="Gene3D" id="3.80.10.10">
    <property type="entry name" value="Ribonuclease Inhibitor"/>
    <property type="match status" value="1"/>
</dbReference>
<keyword evidence="2" id="KW-1185">Reference proteome</keyword>
<dbReference type="OrthoDB" id="2269034at2759"/>
<dbReference type="SUPFAM" id="SSF52047">
    <property type="entry name" value="RNI-like"/>
    <property type="match status" value="1"/>
</dbReference>
<dbReference type="InterPro" id="IPR032675">
    <property type="entry name" value="LRR_dom_sf"/>
</dbReference>
<proteinExistence type="predicted"/>
<reference evidence="1 2" key="1">
    <citation type="submission" date="2018-06" db="EMBL/GenBank/DDBJ databases">
        <title>A transcriptomic atlas of mushroom development highlights an independent origin of complex multicellularity.</title>
        <authorList>
            <consortium name="DOE Joint Genome Institute"/>
            <person name="Krizsan K."/>
            <person name="Almasi E."/>
            <person name="Merenyi Z."/>
            <person name="Sahu N."/>
            <person name="Viragh M."/>
            <person name="Koszo T."/>
            <person name="Mondo S."/>
            <person name="Kiss B."/>
            <person name="Balint B."/>
            <person name="Kues U."/>
            <person name="Barry K."/>
            <person name="Hegedus J.C."/>
            <person name="Henrissat B."/>
            <person name="Johnson J."/>
            <person name="Lipzen A."/>
            <person name="Ohm R."/>
            <person name="Nagy I."/>
            <person name="Pangilinan J."/>
            <person name="Yan J."/>
            <person name="Xiong Y."/>
            <person name="Grigoriev I.V."/>
            <person name="Hibbett D.S."/>
            <person name="Nagy L.G."/>
        </authorList>
    </citation>
    <scope>NUCLEOTIDE SEQUENCE [LARGE SCALE GENOMIC DNA]</scope>
    <source>
        <strain evidence="1 2">SZMC22713</strain>
    </source>
</reference>
<name>A0A4Y7PTG4_9AGAM</name>
<sequence length="460" mass="52312">MDRTLDEKQSVDHFDKARTTIRTLAPELLSEIFTHCIVGLDDEYNVLDWTWIRCSSQAPLLLGRVCRRWRSVSISSPDLWCTFAIGGEALSHVDLEKDLEALKYWNSKSHSRPLSIRVYYHQSISYGTQLTPIIEYVVSQSWRWKEIKLTYPFNFEYDVFAPFQTRNLPQLVMFQSETIGSEGSAEFVLSSAPRLQSLIYSGSGAHVDFSGGPHGIKQIDIYDDLPMKKTNSVVDLFTCFTQCPLLEDLSMPLSIGEWEISPRLPDELPSTIALTHLAHLNLWFLPEADPRLLFDRLFLPALISLRIHILGGKPAYADWPHVRTMLAHSRPPLHTLKLYMVPMKEATLVGCLAYIPTLTELDVFGVVFSDYILESLTVDEADANISASLCPWLQKVALWSRDYSERAMIEMIVSRRKHALRTGFTEGIALKSVTSGFDFDRIRSNPDIAECVKDGLKISY</sequence>
<dbReference type="STRING" id="50990.A0A4Y7PTG4"/>
<dbReference type="Proteomes" id="UP000294933">
    <property type="component" value="Unassembled WGS sequence"/>
</dbReference>
<gene>
    <name evidence="1" type="ORF">BD410DRAFT_901053</name>
</gene>
<organism evidence="1 2">
    <name type="scientific">Rickenella mellea</name>
    <dbReference type="NCBI Taxonomy" id="50990"/>
    <lineage>
        <taxon>Eukaryota</taxon>
        <taxon>Fungi</taxon>
        <taxon>Dikarya</taxon>
        <taxon>Basidiomycota</taxon>
        <taxon>Agaricomycotina</taxon>
        <taxon>Agaricomycetes</taxon>
        <taxon>Hymenochaetales</taxon>
        <taxon>Rickenellaceae</taxon>
        <taxon>Rickenella</taxon>
    </lineage>
</organism>
<protein>
    <recommendedName>
        <fullName evidence="3">F-box domain-containing protein</fullName>
    </recommendedName>
</protein>
<evidence type="ECO:0000313" key="2">
    <source>
        <dbReference type="Proteomes" id="UP000294933"/>
    </source>
</evidence>
<dbReference type="VEuPathDB" id="FungiDB:BD410DRAFT_901053"/>
<accession>A0A4Y7PTG4</accession>
<dbReference type="EMBL" id="ML170212">
    <property type="protein sequence ID" value="TDL18152.1"/>
    <property type="molecule type" value="Genomic_DNA"/>
</dbReference>
<dbReference type="AlphaFoldDB" id="A0A4Y7PTG4"/>